<dbReference type="GO" id="GO:0016874">
    <property type="term" value="F:ligase activity"/>
    <property type="evidence" value="ECO:0007669"/>
    <property type="project" value="UniProtKB-KW"/>
</dbReference>
<sequence>MLSVKQLFLVALLPPEPVLGQVWALKQAVRQRTGSRNAVRLPAHITLIPPTRQPAEFEASCRQTLRAFAAARQPFLVGLENFDWFGDRTLFVRVTEAAALRSCHAALLAWCATRLPAVAPEARPFTPHLTLATRDLPAAQVPALRQDFAARTFAATFEVRTLTLFRHDGQQWIRVEDFPLGS</sequence>
<dbReference type="Pfam" id="PF13563">
    <property type="entry name" value="2_5_RNA_ligase2"/>
    <property type="match status" value="1"/>
</dbReference>
<protein>
    <submittedName>
        <fullName evidence="1">2'-5' RNA ligase family protein</fullName>
    </submittedName>
</protein>
<dbReference type="SUPFAM" id="SSF55144">
    <property type="entry name" value="LigT-like"/>
    <property type="match status" value="1"/>
</dbReference>
<reference evidence="2" key="1">
    <citation type="journal article" date="2019" name="Int. J. Syst. Evol. Microbiol.">
        <title>The Global Catalogue of Microorganisms (GCM) 10K type strain sequencing project: providing services to taxonomists for standard genome sequencing and annotation.</title>
        <authorList>
            <consortium name="The Broad Institute Genomics Platform"/>
            <consortium name="The Broad Institute Genome Sequencing Center for Infectious Disease"/>
            <person name="Wu L."/>
            <person name="Ma J."/>
        </authorList>
    </citation>
    <scope>NUCLEOTIDE SEQUENCE [LARGE SCALE GENOMIC DNA]</scope>
    <source>
        <strain evidence="2">JCM 17224</strain>
    </source>
</reference>
<proteinExistence type="predicted"/>
<accession>A0ABP7S639</accession>
<keyword evidence="1" id="KW-0436">Ligase</keyword>
<name>A0ABP7S639_9BACT</name>
<organism evidence="1 2">
    <name type="scientific">Hymenobacter fastidiosus</name>
    <dbReference type="NCBI Taxonomy" id="486264"/>
    <lineage>
        <taxon>Bacteria</taxon>
        <taxon>Pseudomonadati</taxon>
        <taxon>Bacteroidota</taxon>
        <taxon>Cytophagia</taxon>
        <taxon>Cytophagales</taxon>
        <taxon>Hymenobacteraceae</taxon>
        <taxon>Hymenobacter</taxon>
    </lineage>
</organism>
<dbReference type="InterPro" id="IPR050580">
    <property type="entry name" value="2H_phosphoesterase_YjcG-like"/>
</dbReference>
<dbReference type="EMBL" id="BAABDJ010000015">
    <property type="protein sequence ID" value="GAA4007196.1"/>
    <property type="molecule type" value="Genomic_DNA"/>
</dbReference>
<keyword evidence="2" id="KW-1185">Reference proteome</keyword>
<dbReference type="PANTHER" id="PTHR40037:SF1">
    <property type="entry name" value="PHOSPHOESTERASE SAOUHSC_00951-RELATED"/>
    <property type="match status" value="1"/>
</dbReference>
<dbReference type="Proteomes" id="UP001500567">
    <property type="component" value="Unassembled WGS sequence"/>
</dbReference>
<dbReference type="PANTHER" id="PTHR40037">
    <property type="entry name" value="PHOSPHOESTERASE YJCG-RELATED"/>
    <property type="match status" value="1"/>
</dbReference>
<gene>
    <name evidence="1" type="ORF">GCM10022408_18870</name>
</gene>
<dbReference type="Gene3D" id="3.90.1140.10">
    <property type="entry name" value="Cyclic phosphodiesterase"/>
    <property type="match status" value="1"/>
</dbReference>
<comment type="caution">
    <text evidence="1">The sequence shown here is derived from an EMBL/GenBank/DDBJ whole genome shotgun (WGS) entry which is preliminary data.</text>
</comment>
<dbReference type="InterPro" id="IPR009097">
    <property type="entry name" value="Cyclic_Pdiesterase"/>
</dbReference>
<evidence type="ECO:0000313" key="1">
    <source>
        <dbReference type="EMBL" id="GAA4007196.1"/>
    </source>
</evidence>
<evidence type="ECO:0000313" key="2">
    <source>
        <dbReference type="Proteomes" id="UP001500567"/>
    </source>
</evidence>